<evidence type="ECO:0000313" key="2">
    <source>
        <dbReference type="EMBL" id="GGN30229.1"/>
    </source>
</evidence>
<keyword evidence="1" id="KW-1133">Transmembrane helix</keyword>
<protein>
    <submittedName>
        <fullName evidence="2">Uncharacterized protein</fullName>
    </submittedName>
</protein>
<keyword evidence="1" id="KW-0812">Transmembrane</keyword>
<name>A0ABQ2IXF9_9PSEU</name>
<comment type="caution">
    <text evidence="2">The sequence shown here is derived from an EMBL/GenBank/DDBJ whole genome shotgun (WGS) entry which is preliminary data.</text>
</comment>
<reference evidence="3" key="1">
    <citation type="journal article" date="2019" name="Int. J. Syst. Evol. Microbiol.">
        <title>The Global Catalogue of Microorganisms (GCM) 10K type strain sequencing project: providing services to taxonomists for standard genome sequencing and annotation.</title>
        <authorList>
            <consortium name="The Broad Institute Genomics Platform"/>
            <consortium name="The Broad Institute Genome Sequencing Center for Infectious Disease"/>
            <person name="Wu L."/>
            <person name="Ma J."/>
        </authorList>
    </citation>
    <scope>NUCLEOTIDE SEQUENCE [LARGE SCALE GENOMIC DNA]</scope>
    <source>
        <strain evidence="3">CGMCC 4.7319</strain>
    </source>
</reference>
<dbReference type="EMBL" id="BMNC01000036">
    <property type="protein sequence ID" value="GGN30229.1"/>
    <property type="molecule type" value="Genomic_DNA"/>
</dbReference>
<feature type="transmembrane region" description="Helical" evidence="1">
    <location>
        <begin position="18"/>
        <end position="38"/>
    </location>
</feature>
<evidence type="ECO:0000256" key="1">
    <source>
        <dbReference type="SAM" id="Phobius"/>
    </source>
</evidence>
<gene>
    <name evidence="2" type="ORF">GCM10011609_87860</name>
</gene>
<proteinExistence type="predicted"/>
<organism evidence="2 3">
    <name type="scientific">Lentzea pudingi</name>
    <dbReference type="NCBI Taxonomy" id="1789439"/>
    <lineage>
        <taxon>Bacteria</taxon>
        <taxon>Bacillati</taxon>
        <taxon>Actinomycetota</taxon>
        <taxon>Actinomycetes</taxon>
        <taxon>Pseudonocardiales</taxon>
        <taxon>Pseudonocardiaceae</taxon>
        <taxon>Lentzea</taxon>
    </lineage>
</organism>
<dbReference type="Proteomes" id="UP000597656">
    <property type="component" value="Unassembled WGS sequence"/>
</dbReference>
<keyword evidence="1" id="KW-0472">Membrane</keyword>
<accession>A0ABQ2IXF9</accession>
<evidence type="ECO:0000313" key="3">
    <source>
        <dbReference type="Proteomes" id="UP000597656"/>
    </source>
</evidence>
<keyword evidence="3" id="KW-1185">Reference proteome</keyword>
<sequence length="74" mass="7788">MVFIGAQVRGWYEWHRPMAVFAATMAVLIVVATVGVLVNDRYLAGAPVAQAVEIRDLVPGLRGVAGLGAGPDAR</sequence>